<dbReference type="InterPro" id="IPR001005">
    <property type="entry name" value="SANT/Myb"/>
</dbReference>
<dbReference type="NCBIfam" id="TIGR01557">
    <property type="entry name" value="myb_SHAQKYF"/>
    <property type="match status" value="1"/>
</dbReference>
<dbReference type="Gene3D" id="1.10.10.60">
    <property type="entry name" value="Homeodomain-like"/>
    <property type="match status" value="1"/>
</dbReference>
<evidence type="ECO:0000313" key="8">
    <source>
        <dbReference type="EMBL" id="KAF8409191.1"/>
    </source>
</evidence>
<evidence type="ECO:0000256" key="2">
    <source>
        <dbReference type="ARBA" id="ARBA00023015"/>
    </source>
</evidence>
<keyword evidence="3" id="KW-0238">DNA-binding</keyword>
<dbReference type="InterPro" id="IPR044825">
    <property type="entry name" value="GLK1/2-like"/>
</dbReference>
<evidence type="ECO:0000256" key="6">
    <source>
        <dbReference type="SAM" id="MobiDB-lite"/>
    </source>
</evidence>
<keyword evidence="9" id="KW-1185">Reference proteome</keyword>
<gene>
    <name evidence="8" type="ORF">HHK36_005265</name>
</gene>
<dbReference type="PROSITE" id="PS51294">
    <property type="entry name" value="HTH_MYB"/>
    <property type="match status" value="1"/>
</dbReference>
<keyword evidence="4" id="KW-0804">Transcription</keyword>
<dbReference type="SUPFAM" id="SSF46689">
    <property type="entry name" value="Homeodomain-like"/>
    <property type="match status" value="1"/>
</dbReference>
<dbReference type="Pfam" id="PF13456">
    <property type="entry name" value="RVT_3"/>
    <property type="match status" value="1"/>
</dbReference>
<comment type="subcellular location">
    <subcellularLocation>
        <location evidence="1">Nucleus</location>
    </subcellularLocation>
</comment>
<evidence type="ECO:0000259" key="7">
    <source>
        <dbReference type="PROSITE" id="PS51294"/>
    </source>
</evidence>
<feature type="compositionally biased region" description="Basic and acidic residues" evidence="6">
    <location>
        <begin position="619"/>
        <end position="642"/>
    </location>
</feature>
<dbReference type="GO" id="GO:0045893">
    <property type="term" value="P:positive regulation of DNA-templated transcription"/>
    <property type="evidence" value="ECO:0007669"/>
    <property type="project" value="InterPro"/>
</dbReference>
<feature type="compositionally biased region" description="Low complexity" evidence="6">
    <location>
        <begin position="244"/>
        <end position="259"/>
    </location>
</feature>
<dbReference type="AlphaFoldDB" id="A0A834ZTV0"/>
<dbReference type="GO" id="GO:0005634">
    <property type="term" value="C:nucleus"/>
    <property type="evidence" value="ECO:0007669"/>
    <property type="project" value="UniProtKB-SubCell"/>
</dbReference>
<feature type="region of interest" description="Disordered" evidence="6">
    <location>
        <begin position="230"/>
        <end position="259"/>
    </location>
</feature>
<dbReference type="GO" id="GO:0004523">
    <property type="term" value="F:RNA-DNA hybrid ribonuclease activity"/>
    <property type="evidence" value="ECO:0007669"/>
    <property type="project" value="InterPro"/>
</dbReference>
<dbReference type="Pfam" id="PF00249">
    <property type="entry name" value="Myb_DNA-binding"/>
    <property type="match status" value="1"/>
</dbReference>
<evidence type="ECO:0000256" key="1">
    <source>
        <dbReference type="ARBA" id="ARBA00004123"/>
    </source>
</evidence>
<name>A0A834ZTV0_TETSI</name>
<reference evidence="8 9" key="1">
    <citation type="submission" date="2020-04" db="EMBL/GenBank/DDBJ databases">
        <title>Plant Genome Project.</title>
        <authorList>
            <person name="Zhang R.-G."/>
        </authorList>
    </citation>
    <scope>NUCLEOTIDE SEQUENCE [LARGE SCALE GENOMIC DNA]</scope>
    <source>
        <strain evidence="8">YNK0</strain>
        <tissue evidence="8">Leaf</tissue>
    </source>
</reference>
<proteinExistence type="predicted"/>
<evidence type="ECO:0000256" key="4">
    <source>
        <dbReference type="ARBA" id="ARBA00023163"/>
    </source>
</evidence>
<feature type="region of interest" description="Disordered" evidence="6">
    <location>
        <begin position="818"/>
        <end position="837"/>
    </location>
</feature>
<evidence type="ECO:0000256" key="3">
    <source>
        <dbReference type="ARBA" id="ARBA00023125"/>
    </source>
</evidence>
<protein>
    <recommendedName>
        <fullName evidence="7">HTH myb-type domain-containing protein</fullName>
    </recommendedName>
</protein>
<keyword evidence="2" id="KW-0805">Transcription regulation</keyword>
<dbReference type="EMBL" id="JABCRI010000003">
    <property type="protein sequence ID" value="KAF8409191.1"/>
    <property type="molecule type" value="Genomic_DNA"/>
</dbReference>
<dbReference type="FunFam" id="1.10.10.60:FF:000007">
    <property type="entry name" value="Two-component response regulator"/>
    <property type="match status" value="1"/>
</dbReference>
<sequence>MTGVRTTLFSCNSQMSYQNRAVRPWKLRHLSTNTIIVPEVVVGPRRLPALQIDAANARIAEAKALFIGLSIAESHGWNKFVLEGDGSQLMDISQIKFCAFLVTRISEMFGRAGFEKNEKLQTNDKREERNVTGVLRVAMVPQRCPYRSPENEVGGGATALGQMLPWRRKSSGAAVSGVGISPEVWQSQPEKKGATGSVAHWCRCHELDGGERDAVVELIPPRDTDLIRRKGEIAGDDDEDCRPGDTGADNNAAANGDGARWSWIGTSSPENEVGGGATALGQMLPWRRKSSGAAVSGVGISPEVWQSQPEKKGATGSVARWCRCHELDGGERDAVVELIPPEKEREGTREREGEATRRERRCGCAGIWPTTSAPTTSVPGIVGPMLSLSFPPAPIGSAPPPLSNAPAQQEHGLVAPQEHNSDATPSSNTTAKQCNRQAILGSSRLMQPPSTTADCLAPTCLSQPAPLVPLSSPSNTAASSAPIVAIESPLPKTTVGDFPSPLSSSPATAQVHAPSIIDLGCHSSPTYPFWKFGMLAVSPFRNPTDEREGQMESFTAGADDFLDFAGGNFLDGIDFDDLFTGIDDGDVLPDLEMDPEMLAEFSVSGSEESETNASALVQKFEENGRRARDSDSDSSLSKRDESVVVNPSPKRVGKGRKSSMQSKGSPGKRKVKVDWTPELHRRFVQAVEQLGVDKAVPSRILELMGLDCLTRHNIASHLQKYRSHRKHLVEAANWSHRRQIYGDGGEGRKRGMSPWLAPTMGFPPPTALQPFRPLHVPNALTPGTPCYPPPLATTGFATPPVPGIPTHAMYKYKEDHDIGVPSGQSDSSPRFDFQPSKESVDAAIGDVLSKRWLPLPLGLKPPSLESVLGELQRQGIPKIPPTCA</sequence>
<dbReference type="GO" id="GO:0000976">
    <property type="term" value="F:transcription cis-regulatory region binding"/>
    <property type="evidence" value="ECO:0007669"/>
    <property type="project" value="TreeGrafter"/>
</dbReference>
<accession>A0A834ZTV0</accession>
<dbReference type="InterPro" id="IPR009057">
    <property type="entry name" value="Homeodomain-like_sf"/>
</dbReference>
<dbReference type="OrthoDB" id="60033at2759"/>
<keyword evidence="5" id="KW-0539">Nucleus</keyword>
<feature type="domain" description="HTH myb-type" evidence="7">
    <location>
        <begin position="667"/>
        <end position="726"/>
    </location>
</feature>
<feature type="region of interest" description="Disordered" evidence="6">
    <location>
        <begin position="619"/>
        <end position="671"/>
    </location>
</feature>
<dbReference type="Proteomes" id="UP000655225">
    <property type="component" value="Unassembled WGS sequence"/>
</dbReference>
<evidence type="ECO:0000256" key="5">
    <source>
        <dbReference type="ARBA" id="ARBA00023242"/>
    </source>
</evidence>
<comment type="caution">
    <text evidence="8">The sequence shown here is derived from an EMBL/GenBank/DDBJ whole genome shotgun (WGS) entry which is preliminary data.</text>
</comment>
<dbReference type="InterPro" id="IPR006447">
    <property type="entry name" value="Myb_dom_plants"/>
</dbReference>
<evidence type="ECO:0000313" key="9">
    <source>
        <dbReference type="Proteomes" id="UP000655225"/>
    </source>
</evidence>
<dbReference type="PANTHER" id="PTHR31312">
    <property type="entry name" value="TRANSCRIPTION ACTIVATOR GLK1"/>
    <property type="match status" value="1"/>
</dbReference>
<organism evidence="8 9">
    <name type="scientific">Tetracentron sinense</name>
    <name type="common">Spur-leaf</name>
    <dbReference type="NCBI Taxonomy" id="13715"/>
    <lineage>
        <taxon>Eukaryota</taxon>
        <taxon>Viridiplantae</taxon>
        <taxon>Streptophyta</taxon>
        <taxon>Embryophyta</taxon>
        <taxon>Tracheophyta</taxon>
        <taxon>Spermatophyta</taxon>
        <taxon>Magnoliopsida</taxon>
        <taxon>Trochodendrales</taxon>
        <taxon>Trochodendraceae</taxon>
        <taxon>Tetracentron</taxon>
    </lineage>
</organism>
<dbReference type="GO" id="GO:0003700">
    <property type="term" value="F:DNA-binding transcription factor activity"/>
    <property type="evidence" value="ECO:0007669"/>
    <property type="project" value="InterPro"/>
</dbReference>
<dbReference type="InterPro" id="IPR017930">
    <property type="entry name" value="Myb_dom"/>
</dbReference>
<dbReference type="InterPro" id="IPR002156">
    <property type="entry name" value="RNaseH_domain"/>
</dbReference>
<dbReference type="PANTHER" id="PTHR31312:SF1">
    <property type="entry name" value="TRANSCRIPTION ACTIVATOR GLK1"/>
    <property type="match status" value="1"/>
</dbReference>